<dbReference type="AlphaFoldDB" id="A0A494T925"/>
<keyword evidence="1" id="KW-0614">Plasmid</keyword>
<dbReference type="KEGG" id="spha:D3Y57_01785"/>
<evidence type="ECO:0000313" key="2">
    <source>
        <dbReference type="Proteomes" id="UP000276254"/>
    </source>
</evidence>
<sequence>MTLIQAGADIQDRVLATLIAGLEIEFGRGPGAGLAQQFLEAEDVDFRWETRVEERWLGTYESLEDSEFLLDRVAICGQLDGDWFMATMIVDGDGEAHGMLGCRSFGTAKAAQAAMVTAH</sequence>
<protein>
    <submittedName>
        <fullName evidence="1">Uncharacterized protein</fullName>
    </submittedName>
</protein>
<geneLocation type="plasmid" evidence="1">
    <name>unnamed1</name>
</geneLocation>
<dbReference type="OrthoDB" id="7472484at2"/>
<organism evidence="1 2">
    <name type="scientific">Sphingomonas paeninsulae</name>
    <dbReference type="NCBI Taxonomy" id="2319844"/>
    <lineage>
        <taxon>Bacteria</taxon>
        <taxon>Pseudomonadati</taxon>
        <taxon>Pseudomonadota</taxon>
        <taxon>Alphaproteobacteria</taxon>
        <taxon>Sphingomonadales</taxon>
        <taxon>Sphingomonadaceae</taxon>
        <taxon>Sphingomonas</taxon>
    </lineage>
</organism>
<dbReference type="GeneID" id="39492016"/>
<dbReference type="EMBL" id="CP032828">
    <property type="protein sequence ID" value="AYJ85440.1"/>
    <property type="molecule type" value="Genomic_DNA"/>
</dbReference>
<gene>
    <name evidence="1" type="ORF">D3Y57_01785</name>
</gene>
<reference evidence="1 2" key="1">
    <citation type="submission" date="2018-09" db="EMBL/GenBank/DDBJ databases">
        <title>Sphingomonas peninsula sp. nov., isolated from fildes peninsula, Antarctic soil.</title>
        <authorList>
            <person name="Yingchao G."/>
        </authorList>
    </citation>
    <scope>NUCLEOTIDE SEQUENCE [LARGE SCALE GENOMIC DNA]</scope>
    <source>
        <strain evidence="1 2">YZ-8</strain>
        <plasmid evidence="1 2">unnamed1</plasmid>
    </source>
</reference>
<accession>A0A494T925</accession>
<dbReference type="Proteomes" id="UP000276254">
    <property type="component" value="Plasmid unnamed1"/>
</dbReference>
<proteinExistence type="predicted"/>
<keyword evidence="2" id="KW-1185">Reference proteome</keyword>
<name>A0A494T925_SPHPE</name>
<evidence type="ECO:0000313" key="1">
    <source>
        <dbReference type="EMBL" id="AYJ85440.1"/>
    </source>
</evidence>
<dbReference type="RefSeq" id="WP_121152050.1">
    <property type="nucleotide sequence ID" value="NZ_CP032828.1"/>
</dbReference>